<dbReference type="GeneID" id="78507371"/>
<dbReference type="RefSeq" id="WP_027889453.1">
    <property type="nucleotide sequence ID" value="NZ_CALXYH010000001.1"/>
</dbReference>
<name>A0A239TSU4_9FIRM</name>
<evidence type="ECO:0000256" key="1">
    <source>
        <dbReference type="SAM" id="Phobius"/>
    </source>
</evidence>
<keyword evidence="1" id="KW-0812">Transmembrane</keyword>
<dbReference type="AlphaFoldDB" id="A0A239TSU4"/>
<gene>
    <name evidence="2" type="ORF">SAMEA4364220_01371</name>
</gene>
<dbReference type="OrthoDB" id="1699162at2"/>
<proteinExistence type="predicted"/>
<keyword evidence="3" id="KW-1185">Reference proteome</keyword>
<feature type="transmembrane region" description="Helical" evidence="1">
    <location>
        <begin position="35"/>
        <end position="56"/>
    </location>
</feature>
<reference evidence="2 3" key="1">
    <citation type="submission" date="2017-06" db="EMBL/GenBank/DDBJ databases">
        <authorList>
            <consortium name="Pathogen Informatics"/>
        </authorList>
    </citation>
    <scope>NUCLEOTIDE SEQUENCE [LARGE SCALE GENOMIC DNA]</scope>
    <source>
        <strain evidence="2 3">NCTC10570</strain>
    </source>
</reference>
<dbReference type="NCBIfam" id="TIGR02862">
    <property type="entry name" value="spore_BofA"/>
    <property type="match status" value="1"/>
</dbReference>
<protein>
    <submittedName>
        <fullName evidence="2">Pro-sigmaK processing inhibitor BofA</fullName>
    </submittedName>
</protein>
<keyword evidence="1" id="KW-0472">Membrane</keyword>
<dbReference type="EMBL" id="LT906446">
    <property type="protein sequence ID" value="SNV00870.1"/>
    <property type="molecule type" value="Genomic_DNA"/>
</dbReference>
<dbReference type="Proteomes" id="UP000215383">
    <property type="component" value="Chromosome 1"/>
</dbReference>
<evidence type="ECO:0000313" key="2">
    <source>
        <dbReference type="EMBL" id="SNV00870.1"/>
    </source>
</evidence>
<dbReference type="InterPro" id="IPR010001">
    <property type="entry name" value="BofA"/>
</dbReference>
<dbReference type="Pfam" id="PF07441">
    <property type="entry name" value="BofA"/>
    <property type="match status" value="1"/>
</dbReference>
<keyword evidence="1" id="KW-1133">Transmembrane helix</keyword>
<accession>A0A239TSU4</accession>
<sequence length="83" mass="9180">MIESSLVVAFFVGLFILCIITKVFSLPLQLLWKCIYNSVIGAIVLYVINFLGIVYIPINFITAFIAGMFGIPGVLVLVIWALL</sequence>
<evidence type="ECO:0000313" key="3">
    <source>
        <dbReference type="Proteomes" id="UP000215383"/>
    </source>
</evidence>
<feature type="transmembrane region" description="Helical" evidence="1">
    <location>
        <begin position="63"/>
        <end position="82"/>
    </location>
</feature>
<organism evidence="2 3">
    <name type="scientific">Megamonas hypermegale</name>
    <dbReference type="NCBI Taxonomy" id="158847"/>
    <lineage>
        <taxon>Bacteria</taxon>
        <taxon>Bacillati</taxon>
        <taxon>Bacillota</taxon>
        <taxon>Negativicutes</taxon>
        <taxon>Selenomonadales</taxon>
        <taxon>Selenomonadaceae</taxon>
        <taxon>Megamonas</taxon>
    </lineage>
</organism>